<feature type="domain" description="Toxin VasX N-terminal region" evidence="1">
    <location>
        <begin position="12"/>
        <end position="169"/>
    </location>
</feature>
<dbReference type="EMBL" id="WNDQ01000015">
    <property type="protein sequence ID" value="KAF1022021.1"/>
    <property type="molecule type" value="Genomic_DNA"/>
</dbReference>
<evidence type="ECO:0000259" key="1">
    <source>
        <dbReference type="Pfam" id="PF20249"/>
    </source>
</evidence>
<proteinExistence type="predicted"/>
<gene>
    <name evidence="2" type="ORF">GAK30_01361</name>
</gene>
<dbReference type="Proteomes" id="UP000461670">
    <property type="component" value="Unassembled WGS sequence"/>
</dbReference>
<dbReference type="AlphaFoldDB" id="A0A7V8FPX1"/>
<dbReference type="InterPro" id="IPR046864">
    <property type="entry name" value="VasX_N"/>
</dbReference>
<evidence type="ECO:0000313" key="3">
    <source>
        <dbReference type="Proteomes" id="UP000461670"/>
    </source>
</evidence>
<dbReference type="CDD" id="cd20707">
    <property type="entry name" value="MIX_III"/>
    <property type="match status" value="1"/>
</dbReference>
<organism evidence="2 3">
    <name type="scientific">Paracidovorax wautersii</name>
    <dbReference type="NCBI Taxonomy" id="1177982"/>
    <lineage>
        <taxon>Bacteria</taxon>
        <taxon>Pseudomonadati</taxon>
        <taxon>Pseudomonadota</taxon>
        <taxon>Betaproteobacteria</taxon>
        <taxon>Burkholderiales</taxon>
        <taxon>Comamonadaceae</taxon>
        <taxon>Paracidovorax</taxon>
    </lineage>
</organism>
<protein>
    <recommendedName>
        <fullName evidence="1">Toxin VasX N-terminal region domain-containing protein</fullName>
    </recommendedName>
</protein>
<accession>A0A7V8FPX1</accession>
<dbReference type="NCBIfam" id="NF041559">
    <property type="entry name" value="BTH_I2691_fam"/>
    <property type="match status" value="1"/>
</dbReference>
<reference evidence="3" key="1">
    <citation type="journal article" date="2020" name="MBio">
        <title>Horizontal gene transfer to a defensive symbiont with a reduced genome amongst a multipartite beetle microbiome.</title>
        <authorList>
            <person name="Waterworth S.C."/>
            <person name="Florez L.V."/>
            <person name="Rees E.R."/>
            <person name="Hertweck C."/>
            <person name="Kaltenpoth M."/>
            <person name="Kwan J.C."/>
        </authorList>
    </citation>
    <scope>NUCLEOTIDE SEQUENCE [LARGE SCALE GENOMIC DNA]</scope>
</reference>
<evidence type="ECO:0000313" key="2">
    <source>
        <dbReference type="EMBL" id="KAF1022021.1"/>
    </source>
</evidence>
<dbReference type="InterPro" id="IPR048126">
    <property type="entry name" value="Toxin_VasX"/>
</dbReference>
<sequence length="584" mass="63993">MATTTNDGSAPCENCTRTGFPILFTRYAIAYSATNTGRETLAKFIPKAPMQAPEGIRVASSNVRMLRAGYLYLYLETNGGNEWKSYAVHPNGYVSEFAVESPAGAKGQRACQRSTHPANASLIWIEDAKHVSQVWYLFNPDPLDFQHLKQVIEPQRAQFMQSFSPSKWLNGERTQAHTTTPSMLGLNVLEYAALADDKLPRYTEQLLFGLMGGNAQERGWGDYEEVLTWDEPVRDNLGLPTGFTEPASRVRVKKQPGYAAVHGERLRGMERFLGDNSGAIVACTDAIGIAQELGHMQTEAQTLYTAWQVGQASDQAQGVTNEWVFQSAVGARGMQELIKKNAIRKAEDRLRPIEEAHTRYPRPMIYATPELREEAAARRQAGFEAMQREVLGEAASAGDRQFNELFDQPAADAIIAAQRTTQGNVKKVLDAIGQDQSTWIKGAGLRQAMARYSARDDRIDKPGGGAALSLQLAQCLAGTETNASGQKLLAELDLWGDNVLSKLACFNNESIKSTLKKIDEAGRPATLPAPNPPDLAQAIADRLKPIASEMNLGDKALGFIDAAKEAGWNVNAALRQSAWPLLPR</sequence>
<comment type="caution">
    <text evidence="2">The sequence shown here is derived from an EMBL/GenBank/DDBJ whole genome shotgun (WGS) entry which is preliminary data.</text>
</comment>
<dbReference type="Pfam" id="PF20249">
    <property type="entry name" value="VasX_N"/>
    <property type="match status" value="1"/>
</dbReference>
<name>A0A7V8FPX1_9BURK</name>